<dbReference type="InterPro" id="IPR027417">
    <property type="entry name" value="P-loop_NTPase"/>
</dbReference>
<feature type="domain" description="AAA" evidence="1">
    <location>
        <begin position="25"/>
        <end position="152"/>
    </location>
</feature>
<dbReference type="SUPFAM" id="SSF52540">
    <property type="entry name" value="P-loop containing nucleoside triphosphate hydrolases"/>
    <property type="match status" value="1"/>
</dbReference>
<evidence type="ECO:0000313" key="3">
    <source>
        <dbReference type="EMBL" id="EEA91329.1"/>
    </source>
</evidence>
<dbReference type="RefSeq" id="WP_006720133.1">
    <property type="nucleotide sequence ID" value="NZ_CP085935.1"/>
</dbReference>
<dbReference type="AlphaFoldDB" id="B6G8T0"/>
<dbReference type="PANTHER" id="PTHR33295">
    <property type="entry name" value="ATPASE"/>
    <property type="match status" value="1"/>
</dbReference>
<feature type="domain" description="DUF4143" evidence="2">
    <location>
        <begin position="231"/>
        <end position="367"/>
    </location>
</feature>
<accession>B6G8T0</accession>
<sequence length="421" mass="47146">MKSITLKNRARYLEEAMLFRDTDLIKVITGARRCGKSSLLDLIRMTIESEEVVGRGFVNVNLESKSTGIKTEDQLYNHVRGRLSDRGRTYVFIDEPQRIEGWQDAVNAMRVDFDCDIYLTGSNAYLLSSELSTYLSGRYVEVKMLPLSFSEFTDFCGVEFASGKSVGIALGGEPILFDEMLTRYLEYGGMPAIASLTTTQAQHSAYMSGVYEAIAVRDIINRERGEGKSVVTDSSLLLHVAEFLADNIGNECSSNGIAGALTSAGSKTTNKTVSSYVTALEEAFLFYRAARYDLHGKALLKTNPKEYIVDTGFRTWMAGYRVTDIGRLFENAVYFQLLYEGWSVHVGKLYGKEVDFVATKDGRVLYVQATDEMFASETRERETAPLKSIRDNHEKIVVVRQGSYDTDIDGIRIVSARDFFL</sequence>
<dbReference type="GeneID" id="98002804"/>
<dbReference type="eggNOG" id="COG1373">
    <property type="taxonomic scope" value="Bacteria"/>
</dbReference>
<dbReference type="STRING" id="445975.COLSTE_00471"/>
<evidence type="ECO:0000259" key="2">
    <source>
        <dbReference type="Pfam" id="PF13635"/>
    </source>
</evidence>
<dbReference type="Pfam" id="PF13173">
    <property type="entry name" value="AAA_14"/>
    <property type="match status" value="1"/>
</dbReference>
<name>B6G8T0_9ACTN</name>
<organism evidence="3 4">
    <name type="scientific">Collinsella stercoris DSM 13279</name>
    <dbReference type="NCBI Taxonomy" id="445975"/>
    <lineage>
        <taxon>Bacteria</taxon>
        <taxon>Bacillati</taxon>
        <taxon>Actinomycetota</taxon>
        <taxon>Coriobacteriia</taxon>
        <taxon>Coriobacteriales</taxon>
        <taxon>Coriobacteriaceae</taxon>
        <taxon>Collinsella</taxon>
    </lineage>
</organism>
<dbReference type="Pfam" id="PF13635">
    <property type="entry name" value="DUF4143"/>
    <property type="match status" value="1"/>
</dbReference>
<evidence type="ECO:0000313" key="4">
    <source>
        <dbReference type="Proteomes" id="UP000003560"/>
    </source>
</evidence>
<dbReference type="InterPro" id="IPR025420">
    <property type="entry name" value="DUF4143"/>
</dbReference>
<reference evidence="3 4" key="1">
    <citation type="submission" date="2008-10" db="EMBL/GenBank/DDBJ databases">
        <title>Draft genome sequence of Collinsella stercoris (DSM 13279).</title>
        <authorList>
            <person name="Sudarsanam P."/>
            <person name="Ley R."/>
            <person name="Guruge J."/>
            <person name="Turnbaugh P.J."/>
            <person name="Mahowald M."/>
            <person name="Liep D."/>
            <person name="Gordon J."/>
        </authorList>
    </citation>
    <scope>NUCLEOTIDE SEQUENCE [LARGE SCALE GENOMIC DNA]</scope>
    <source>
        <strain evidence="3 4">DSM 13279</strain>
    </source>
</reference>
<protein>
    <recommendedName>
        <fullName evidence="5">AAA domain-containing protein</fullName>
    </recommendedName>
</protein>
<evidence type="ECO:0000259" key="1">
    <source>
        <dbReference type="Pfam" id="PF13173"/>
    </source>
</evidence>
<dbReference type="EMBL" id="ABXJ01000027">
    <property type="protein sequence ID" value="EEA91329.1"/>
    <property type="molecule type" value="Genomic_DNA"/>
</dbReference>
<reference evidence="3 4" key="2">
    <citation type="submission" date="2008-10" db="EMBL/GenBank/DDBJ databases">
        <authorList>
            <person name="Fulton L."/>
            <person name="Clifton S."/>
            <person name="Fulton B."/>
            <person name="Xu J."/>
            <person name="Minx P."/>
            <person name="Pepin K.H."/>
            <person name="Johnson M."/>
            <person name="Thiruvilangam P."/>
            <person name="Bhonagiri V."/>
            <person name="Nash W.E."/>
            <person name="Mardis E.R."/>
            <person name="Wilson R.K."/>
        </authorList>
    </citation>
    <scope>NUCLEOTIDE SEQUENCE [LARGE SCALE GENOMIC DNA]</scope>
    <source>
        <strain evidence="3 4">DSM 13279</strain>
    </source>
</reference>
<dbReference type="Proteomes" id="UP000003560">
    <property type="component" value="Unassembled WGS sequence"/>
</dbReference>
<dbReference type="HOGENOM" id="CLU_041527_1_1_11"/>
<proteinExistence type="predicted"/>
<evidence type="ECO:0008006" key="5">
    <source>
        <dbReference type="Google" id="ProtNLM"/>
    </source>
</evidence>
<dbReference type="InterPro" id="IPR041682">
    <property type="entry name" value="AAA_14"/>
</dbReference>
<comment type="caution">
    <text evidence="3">The sequence shown here is derived from an EMBL/GenBank/DDBJ whole genome shotgun (WGS) entry which is preliminary data.</text>
</comment>
<dbReference type="PANTHER" id="PTHR33295:SF20">
    <property type="entry name" value="ATPASE"/>
    <property type="match status" value="1"/>
</dbReference>
<keyword evidence="4" id="KW-1185">Reference proteome</keyword>
<gene>
    <name evidence="3" type="ORF">COLSTE_00471</name>
</gene>